<dbReference type="SUPFAM" id="SSF50129">
    <property type="entry name" value="GroES-like"/>
    <property type="match status" value="1"/>
</dbReference>
<dbReference type="InterPro" id="IPR051603">
    <property type="entry name" value="Zinc-ADH_QOR/CCCR"/>
</dbReference>
<evidence type="ECO:0000256" key="1">
    <source>
        <dbReference type="ARBA" id="ARBA00022857"/>
    </source>
</evidence>
<dbReference type="EMBL" id="CP030840">
    <property type="protein sequence ID" value="AXC13846.1"/>
    <property type="molecule type" value="Genomic_DNA"/>
</dbReference>
<dbReference type="GO" id="GO:0016491">
    <property type="term" value="F:oxidoreductase activity"/>
    <property type="evidence" value="ECO:0007669"/>
    <property type="project" value="InterPro"/>
</dbReference>
<dbReference type="SMART" id="SM00829">
    <property type="entry name" value="PKS_ER"/>
    <property type="match status" value="1"/>
</dbReference>
<dbReference type="Pfam" id="PF08240">
    <property type="entry name" value="ADH_N"/>
    <property type="match status" value="1"/>
</dbReference>
<dbReference type="Gene3D" id="3.90.180.10">
    <property type="entry name" value="Medium-chain alcohol dehydrogenases, catalytic domain"/>
    <property type="match status" value="1"/>
</dbReference>
<sequence length="323" mass="33759">MSNLDARTMKALRLHSYGAPLEVLQLEDSTIPSPGAGQIRVRVHACGLNPADWALCQGFMASSLPRGIGLDVSGAVDALGDGVSNVSVGDLVFGVPDFMSQPSAGAANFAILAVWEPVPDGLSLIAAAALPMAIETATRTLDLLGLKRDQTILINGGGTMVGFAAVQIAILRGAQVIATAGDTFASRLRDLGAKVTSYRAGMVDRVRELAAGAPIDMVLQTAMASGALPDLIRLVGGDPQRVMSIGDPDAKDFGVRTSGSEPDLVVRYDVLGHYARLAAEGRFTIPVTRTFSLDDWREAVEESLSGRAHGKLVLLPDQASSTL</sequence>
<name>A0A2Z5G5L4_9BACT</name>
<dbReference type="InterPro" id="IPR011032">
    <property type="entry name" value="GroES-like_sf"/>
</dbReference>
<dbReference type="AlphaFoldDB" id="A0A2Z5G5L4"/>
<protein>
    <submittedName>
        <fullName evidence="3">Alcohol dehydrogenase</fullName>
    </submittedName>
</protein>
<dbReference type="KEGG" id="abas:ACPOL_4574"/>
<dbReference type="CDD" id="cd05289">
    <property type="entry name" value="MDR_like_2"/>
    <property type="match status" value="1"/>
</dbReference>
<dbReference type="PANTHER" id="PTHR44154">
    <property type="entry name" value="QUINONE OXIDOREDUCTASE"/>
    <property type="match status" value="1"/>
</dbReference>
<proteinExistence type="predicted"/>
<dbReference type="InterPro" id="IPR020843">
    <property type="entry name" value="ER"/>
</dbReference>
<reference evidence="3 4" key="1">
    <citation type="journal article" date="2018" name="Front. Microbiol.">
        <title>Hydrolytic Capabilities as a Key to Environmental Success: Chitinolytic and Cellulolytic Acidobacteria From Acidic Sub-arctic Soils and Boreal Peatlands.</title>
        <authorList>
            <person name="Belova S.E."/>
            <person name="Ravin N.V."/>
            <person name="Pankratov T.A."/>
            <person name="Rakitin A.L."/>
            <person name="Ivanova A.A."/>
            <person name="Beletsky A.V."/>
            <person name="Mardanov A.V."/>
            <person name="Sinninghe Damste J.S."/>
            <person name="Dedysh S.N."/>
        </authorList>
    </citation>
    <scope>NUCLEOTIDE SEQUENCE [LARGE SCALE GENOMIC DNA]</scope>
    <source>
        <strain evidence="3 4">SBC82</strain>
    </source>
</reference>
<dbReference type="RefSeq" id="WP_201758915.1">
    <property type="nucleotide sequence ID" value="NZ_CP030840.1"/>
</dbReference>
<accession>A0A2Z5G5L4</accession>
<feature type="domain" description="Enoyl reductase (ER)" evidence="2">
    <location>
        <begin position="19"/>
        <end position="314"/>
    </location>
</feature>
<gene>
    <name evidence="3" type="ORF">ACPOL_4574</name>
</gene>
<keyword evidence="4" id="KW-1185">Reference proteome</keyword>
<dbReference type="Pfam" id="PF13602">
    <property type="entry name" value="ADH_zinc_N_2"/>
    <property type="match status" value="1"/>
</dbReference>
<evidence type="ECO:0000259" key="2">
    <source>
        <dbReference type="SMART" id="SM00829"/>
    </source>
</evidence>
<dbReference type="SUPFAM" id="SSF51735">
    <property type="entry name" value="NAD(P)-binding Rossmann-fold domains"/>
    <property type="match status" value="1"/>
</dbReference>
<dbReference type="InterPro" id="IPR036291">
    <property type="entry name" value="NAD(P)-bd_dom_sf"/>
</dbReference>
<organism evidence="3 4">
    <name type="scientific">Acidisarcina polymorpha</name>
    <dbReference type="NCBI Taxonomy" id="2211140"/>
    <lineage>
        <taxon>Bacteria</taxon>
        <taxon>Pseudomonadati</taxon>
        <taxon>Acidobacteriota</taxon>
        <taxon>Terriglobia</taxon>
        <taxon>Terriglobales</taxon>
        <taxon>Acidobacteriaceae</taxon>
        <taxon>Acidisarcina</taxon>
    </lineage>
</organism>
<evidence type="ECO:0000313" key="3">
    <source>
        <dbReference type="EMBL" id="AXC13846.1"/>
    </source>
</evidence>
<dbReference type="Proteomes" id="UP000253606">
    <property type="component" value="Chromosome"/>
</dbReference>
<evidence type="ECO:0000313" key="4">
    <source>
        <dbReference type="Proteomes" id="UP000253606"/>
    </source>
</evidence>
<dbReference type="InterPro" id="IPR013154">
    <property type="entry name" value="ADH-like_N"/>
</dbReference>
<dbReference type="PANTHER" id="PTHR44154:SF1">
    <property type="entry name" value="QUINONE OXIDOREDUCTASE"/>
    <property type="match status" value="1"/>
</dbReference>
<keyword evidence="1" id="KW-0521">NADP</keyword>
<dbReference type="Gene3D" id="3.40.50.720">
    <property type="entry name" value="NAD(P)-binding Rossmann-like Domain"/>
    <property type="match status" value="1"/>
</dbReference>